<feature type="domain" description="GPI inositol-deacylase winged helix" evidence="3">
    <location>
        <begin position="560"/>
        <end position="652"/>
    </location>
</feature>
<evidence type="ECO:0000313" key="6">
    <source>
        <dbReference type="EMBL" id="KAK6358579.1"/>
    </source>
</evidence>
<evidence type="ECO:0000313" key="7">
    <source>
        <dbReference type="Proteomes" id="UP001373714"/>
    </source>
</evidence>
<evidence type="ECO:0000259" key="4">
    <source>
        <dbReference type="Pfam" id="PF24809"/>
    </source>
</evidence>
<dbReference type="EMBL" id="JAVHNS010000004">
    <property type="protein sequence ID" value="KAK6358579.1"/>
    <property type="molecule type" value="Genomic_DNA"/>
</dbReference>
<dbReference type="Gene3D" id="3.40.50.300">
    <property type="entry name" value="P-loop containing nucleotide triphosphate hydrolases"/>
    <property type="match status" value="1"/>
</dbReference>
<keyword evidence="7" id="KW-1185">Reference proteome</keyword>
<keyword evidence="2" id="KW-0040">ANK repeat</keyword>
<evidence type="ECO:0000256" key="2">
    <source>
        <dbReference type="PROSITE-ProRule" id="PRU00023"/>
    </source>
</evidence>
<proteinExistence type="predicted"/>
<feature type="repeat" description="ANK" evidence="2">
    <location>
        <begin position="1131"/>
        <end position="1163"/>
    </location>
</feature>
<dbReference type="Gene3D" id="1.25.40.20">
    <property type="entry name" value="Ankyrin repeat-containing domain"/>
    <property type="match status" value="1"/>
</dbReference>
<dbReference type="InterPro" id="IPR056125">
    <property type="entry name" value="DUF7708"/>
</dbReference>
<dbReference type="InterPro" id="IPR002110">
    <property type="entry name" value="Ankyrin_rpt"/>
</dbReference>
<dbReference type="Proteomes" id="UP001373714">
    <property type="component" value="Unassembled WGS sequence"/>
</dbReference>
<keyword evidence="1" id="KW-0677">Repeat</keyword>
<evidence type="ECO:0000259" key="5">
    <source>
        <dbReference type="Pfam" id="PF24883"/>
    </source>
</evidence>
<dbReference type="Pfam" id="PF22939">
    <property type="entry name" value="WHD_GPIID"/>
    <property type="match status" value="1"/>
</dbReference>
<organism evidence="6 7">
    <name type="scientific">Orbilia blumenaviensis</name>
    <dbReference type="NCBI Taxonomy" id="1796055"/>
    <lineage>
        <taxon>Eukaryota</taxon>
        <taxon>Fungi</taxon>
        <taxon>Dikarya</taxon>
        <taxon>Ascomycota</taxon>
        <taxon>Pezizomycotina</taxon>
        <taxon>Orbiliomycetes</taxon>
        <taxon>Orbiliales</taxon>
        <taxon>Orbiliaceae</taxon>
        <taxon>Orbilia</taxon>
    </lineage>
</organism>
<dbReference type="Pfam" id="PF24809">
    <property type="entry name" value="DUF7708"/>
    <property type="match status" value="1"/>
</dbReference>
<protein>
    <recommendedName>
        <fullName evidence="8">NACHT domain-containing protein</fullName>
    </recommendedName>
</protein>
<dbReference type="PANTHER" id="PTHR10039:SF14">
    <property type="entry name" value="NACHT DOMAIN-CONTAINING PROTEIN"/>
    <property type="match status" value="1"/>
</dbReference>
<evidence type="ECO:0000259" key="3">
    <source>
        <dbReference type="Pfam" id="PF22939"/>
    </source>
</evidence>
<dbReference type="AlphaFoldDB" id="A0AAV9VBM8"/>
<dbReference type="SUPFAM" id="SSF48403">
    <property type="entry name" value="Ankyrin repeat"/>
    <property type="match status" value="1"/>
</dbReference>
<dbReference type="SMART" id="SM00248">
    <property type="entry name" value="ANK"/>
    <property type="match status" value="4"/>
</dbReference>
<feature type="domain" description="Nephrocystin 3-like N-terminal" evidence="5">
    <location>
        <begin position="279"/>
        <end position="450"/>
    </location>
</feature>
<dbReference type="InterPro" id="IPR054471">
    <property type="entry name" value="GPIID_WHD"/>
</dbReference>
<dbReference type="PROSITE" id="PS50088">
    <property type="entry name" value="ANK_REPEAT"/>
    <property type="match status" value="1"/>
</dbReference>
<dbReference type="InterPro" id="IPR027417">
    <property type="entry name" value="P-loop_NTPase"/>
</dbReference>
<dbReference type="SUPFAM" id="SSF52540">
    <property type="entry name" value="P-loop containing nucleoside triphosphate hydrolases"/>
    <property type="match status" value="1"/>
</dbReference>
<gene>
    <name evidence="6" type="ORF">TWF730_007905</name>
</gene>
<dbReference type="PROSITE" id="PS50297">
    <property type="entry name" value="ANK_REP_REGION"/>
    <property type="match status" value="1"/>
</dbReference>
<dbReference type="Pfam" id="PF24883">
    <property type="entry name" value="NPHP3_N"/>
    <property type="match status" value="1"/>
</dbReference>
<evidence type="ECO:0008006" key="8">
    <source>
        <dbReference type="Google" id="ProtNLM"/>
    </source>
</evidence>
<sequence>MSLSGSSRLEKSIEDFKLSLKPEDYHTLKNYLDPSAEDVTTFVKDLDERLQEKQKRRAIQSPQFTAFLRSMQQFSSIVDTCIQSNPEIAALIWGGIKFVLLAFSNYTKYLEEIANMCEKMGCLCPQFKRFSNLFPSHRELQDAICGFYAIVVDFFREALLFLYSSVLKQFAIAAFRPFEEKFGNILKALDLARETIDKEITLSSEQELHVDRVKNAQLRLDVRDLCHFTRANYQYYHDGRVQISEEARRSKKERVLRNISRYPYYSDFTNNLHKRIENSGQWIYKTFEYKSWFNSTKSSGLWYYAIPGFGKSVLTAGVIDSLLELSRSSRVKRQYVAYFFCTYTTASSLLANTILLSLLHQLFYYSQDLPKSLVEDLEARFEDKVSASRVALTDIQRFLTQIIEKNQSTNYIVVDGLDECNDKERGTILRTLRKILEDVPQGVKILISSRGSQDIVLALQTFQQLDLRYSNQEDIEAFISKALHDKELEGQLPKLTPELRVKVTSFLVENARGLFIWVDLQIEEICKEARPEDIEAVLPILPRDLDELYDRIVSRIVRLRRSKVAREIFKWVAYAIRPLTLEELKEAASLGDKQLSSWADLHKLADVDESKWLQNCENLVVVNRVDRTVQFAHSTVRDFLKSGKSSESLFSIKGLTHGHLAEACVQYYKFPEIIGAGSQQRGTAVSKRALDSLIMVASNPCNYSPENNSSWAGWMTQKFYELTPRLIGPPLYAPTSTALVRTGDSTIISSRNATFKYILRAYPLLEYATSSWLLHFLEYSQQREAEMDPLRPDEICGISTLALQRFQSIRFPWQTHFRPDSVTFEEGLFELLDWILENGLDGIFEFLRRCKLPASRIVGIDEHAFLKYWLPIDYMSGSPSETRFEKLCYKKDLDAVGMWGSVLEAVEYDVDEPAFPRFPGGRLSKEPTYLLTHLQYACERSDHILFDTLMRILKQLFKAVDKRDRQFTLTSSVQKTFRFLPCKYLDHTSYRNMVRKSIEQNSVKILEALHTDEFYDFVSQVPQRDKFEFLYLATEIGKSECFMVLIPHHRFGLTASNDNGYSILQRAAIIGDVDIVNVCVRQSSDLSSRTTKNMSSPFQLAAIHDHLPVIKAMIPFLHPTKANVDMVAPRGSDTALTYAIKNKNVEMARVLLEAGAEIGMKKTTTKPLPESQGYDMEIPWDANYPMLQFSATPSVEILDVFLLDWKIDFLESLLVHEGPTDALIRQSKRLELLDNPARVVISKIALEVEALALETGSRIWIDFAKKISSSLD</sequence>
<dbReference type="PANTHER" id="PTHR10039">
    <property type="entry name" value="AMELOGENIN"/>
    <property type="match status" value="1"/>
</dbReference>
<name>A0AAV9VBM8_9PEZI</name>
<dbReference type="Pfam" id="PF12796">
    <property type="entry name" value="Ank_2"/>
    <property type="match status" value="1"/>
</dbReference>
<accession>A0AAV9VBM8</accession>
<evidence type="ECO:0000256" key="1">
    <source>
        <dbReference type="ARBA" id="ARBA00022737"/>
    </source>
</evidence>
<dbReference type="InterPro" id="IPR056884">
    <property type="entry name" value="NPHP3-like_N"/>
</dbReference>
<comment type="caution">
    <text evidence="6">The sequence shown here is derived from an EMBL/GenBank/DDBJ whole genome shotgun (WGS) entry which is preliminary data.</text>
</comment>
<dbReference type="InterPro" id="IPR036770">
    <property type="entry name" value="Ankyrin_rpt-contain_sf"/>
</dbReference>
<reference evidence="6 7" key="1">
    <citation type="submission" date="2019-10" db="EMBL/GenBank/DDBJ databases">
        <authorList>
            <person name="Palmer J.M."/>
        </authorList>
    </citation>
    <scope>NUCLEOTIDE SEQUENCE [LARGE SCALE GENOMIC DNA]</scope>
    <source>
        <strain evidence="6 7">TWF730</strain>
    </source>
</reference>
<feature type="domain" description="DUF7708" evidence="4">
    <location>
        <begin position="65"/>
        <end position="207"/>
    </location>
</feature>